<comment type="caution">
    <text evidence="7">The sequence shown here is derived from an EMBL/GenBank/DDBJ whole genome shotgun (WGS) entry which is preliminary data.</text>
</comment>
<dbReference type="Pfam" id="PF01497">
    <property type="entry name" value="Peripla_BP_2"/>
    <property type="match status" value="1"/>
</dbReference>
<feature type="region of interest" description="Disordered" evidence="5">
    <location>
        <begin position="1"/>
        <end position="21"/>
    </location>
</feature>
<keyword evidence="8" id="KW-1185">Reference proteome</keyword>
<proteinExistence type="inferred from homology"/>
<dbReference type="PANTHER" id="PTHR30532:SF1">
    <property type="entry name" value="IRON(3+)-HYDROXAMATE-BINDING PROTEIN FHUD"/>
    <property type="match status" value="1"/>
</dbReference>
<evidence type="ECO:0000256" key="4">
    <source>
        <dbReference type="ARBA" id="ARBA00022729"/>
    </source>
</evidence>
<feature type="domain" description="Fe/B12 periplasmic-binding" evidence="6">
    <location>
        <begin position="91"/>
        <end position="356"/>
    </location>
</feature>
<comment type="subcellular location">
    <subcellularLocation>
        <location evidence="1">Cell envelope</location>
    </subcellularLocation>
</comment>
<evidence type="ECO:0000259" key="6">
    <source>
        <dbReference type="PROSITE" id="PS50983"/>
    </source>
</evidence>
<accession>A0ABP8RRY0</accession>
<dbReference type="RefSeq" id="WP_345417659.1">
    <property type="nucleotide sequence ID" value="NZ_BAABGT010000033.1"/>
</dbReference>
<evidence type="ECO:0000313" key="8">
    <source>
        <dbReference type="Proteomes" id="UP001501598"/>
    </source>
</evidence>
<dbReference type="EMBL" id="BAABGT010000033">
    <property type="protein sequence ID" value="GAA4546759.1"/>
    <property type="molecule type" value="Genomic_DNA"/>
</dbReference>
<gene>
    <name evidence="7" type="ORF">GCM10023175_29650</name>
</gene>
<evidence type="ECO:0000256" key="5">
    <source>
        <dbReference type="SAM" id="MobiDB-lite"/>
    </source>
</evidence>
<dbReference type="PROSITE" id="PS51318">
    <property type="entry name" value="TAT"/>
    <property type="match status" value="1"/>
</dbReference>
<dbReference type="PROSITE" id="PS50983">
    <property type="entry name" value="FE_B12_PBP"/>
    <property type="match status" value="1"/>
</dbReference>
<protein>
    <submittedName>
        <fullName evidence="7">Iron-siderophore ABC transporter substrate-binding protein</fullName>
    </submittedName>
</protein>
<evidence type="ECO:0000313" key="7">
    <source>
        <dbReference type="EMBL" id="GAA4546759.1"/>
    </source>
</evidence>
<dbReference type="InterPro" id="IPR051313">
    <property type="entry name" value="Bact_iron-sidero_bind"/>
</dbReference>
<name>A0ABP8RRY0_9PSEU</name>
<organism evidence="7 8">
    <name type="scientific">Pseudonocardia xishanensis</name>
    <dbReference type="NCBI Taxonomy" id="630995"/>
    <lineage>
        <taxon>Bacteria</taxon>
        <taxon>Bacillati</taxon>
        <taxon>Actinomycetota</taxon>
        <taxon>Actinomycetes</taxon>
        <taxon>Pseudonocardiales</taxon>
        <taxon>Pseudonocardiaceae</taxon>
        <taxon>Pseudonocardia</taxon>
    </lineage>
</organism>
<comment type="similarity">
    <text evidence="2">Belongs to the bacterial solute-binding protein 8 family.</text>
</comment>
<dbReference type="InterPro" id="IPR006311">
    <property type="entry name" value="TAT_signal"/>
</dbReference>
<keyword evidence="4" id="KW-0732">Signal</keyword>
<dbReference type="Proteomes" id="UP001501598">
    <property type="component" value="Unassembled WGS sequence"/>
</dbReference>
<reference evidence="8" key="1">
    <citation type="journal article" date="2019" name="Int. J. Syst. Evol. Microbiol.">
        <title>The Global Catalogue of Microorganisms (GCM) 10K type strain sequencing project: providing services to taxonomists for standard genome sequencing and annotation.</title>
        <authorList>
            <consortium name="The Broad Institute Genomics Platform"/>
            <consortium name="The Broad Institute Genome Sequencing Center for Infectious Disease"/>
            <person name="Wu L."/>
            <person name="Ma J."/>
        </authorList>
    </citation>
    <scope>NUCLEOTIDE SEQUENCE [LARGE SCALE GENOMIC DNA]</scope>
    <source>
        <strain evidence="8">JCM 17906</strain>
    </source>
</reference>
<evidence type="ECO:0000256" key="2">
    <source>
        <dbReference type="ARBA" id="ARBA00008814"/>
    </source>
</evidence>
<sequence>MTATTAVPQAHRLGPDLRPGLSSDEVERRWAAVVVDELGRRGFLAGLAGAAVLAAGCGRPDSTEAAGGGSDTVRAETPFGTFDVPLAPQRVIVLEGRQDLETAVVLGMPRPVGLGDNAVDAQGRTAAFVGFDAEGIELMPGGQVNLEMVAALRPDLIIGRASNIEPVAAELARFAPLVPVEVDETTWRPDLEAAGRWTGRSDRVAAAIARYEESVRAFRDRHAAALAQAAVAVLQPGTDGAWYSSPSDGFLLQGRTLRDLGGRPVPAIEEVAPSTPGGMSEFSGEQLGLLTEADVLLVASFTEEQRAGLESSPLWSRLPVVRAGRVVHTDIRTNRGSVLAANECVRLWDQAYSLLG</sequence>
<keyword evidence="3" id="KW-0813">Transport</keyword>
<dbReference type="PANTHER" id="PTHR30532">
    <property type="entry name" value="IRON III DICITRATE-BINDING PERIPLASMIC PROTEIN"/>
    <property type="match status" value="1"/>
</dbReference>
<dbReference type="Gene3D" id="3.40.50.1980">
    <property type="entry name" value="Nitrogenase molybdenum iron protein domain"/>
    <property type="match status" value="2"/>
</dbReference>
<evidence type="ECO:0000256" key="1">
    <source>
        <dbReference type="ARBA" id="ARBA00004196"/>
    </source>
</evidence>
<dbReference type="SUPFAM" id="SSF53807">
    <property type="entry name" value="Helical backbone' metal receptor"/>
    <property type="match status" value="1"/>
</dbReference>
<dbReference type="InterPro" id="IPR002491">
    <property type="entry name" value="ABC_transptr_periplasmic_BD"/>
</dbReference>
<evidence type="ECO:0000256" key="3">
    <source>
        <dbReference type="ARBA" id="ARBA00022448"/>
    </source>
</evidence>